<comment type="similarity">
    <text evidence="3 7">Belongs to the NAD(P)-dependent epimerase/dehydratase family. GDP-mannose 4,6-dehydratase subfamily.</text>
</comment>
<dbReference type="GO" id="GO:0008446">
    <property type="term" value="F:GDP-mannose 4,6-dehydratase activity"/>
    <property type="evidence" value="ECO:0007669"/>
    <property type="project" value="UniProtKB-UniRule"/>
</dbReference>
<feature type="active site" evidence="7">
    <location>
        <position position="159"/>
    </location>
</feature>
<feature type="domain" description="NAD(P)-binding" evidence="8">
    <location>
        <begin position="8"/>
        <end position="317"/>
    </location>
</feature>
<dbReference type="InterPro" id="IPR016040">
    <property type="entry name" value="NAD(P)-bd_dom"/>
</dbReference>
<comment type="caution">
    <text evidence="7">Lacks conserved residue(s) required for the propagation of feature annotation.</text>
</comment>
<evidence type="ECO:0000256" key="4">
    <source>
        <dbReference type="ARBA" id="ARBA00011989"/>
    </source>
</evidence>
<evidence type="ECO:0000256" key="7">
    <source>
        <dbReference type="HAMAP-Rule" id="MF_00955"/>
    </source>
</evidence>
<comment type="catalytic activity">
    <reaction evidence="1 7">
        <text>GDP-alpha-D-mannose = GDP-4-dehydro-alpha-D-rhamnose + H2O</text>
        <dbReference type="Rhea" id="RHEA:23820"/>
        <dbReference type="ChEBI" id="CHEBI:15377"/>
        <dbReference type="ChEBI" id="CHEBI:57527"/>
        <dbReference type="ChEBI" id="CHEBI:57964"/>
        <dbReference type="EC" id="4.2.1.47"/>
    </reaction>
</comment>
<dbReference type="Proteomes" id="UP000179047">
    <property type="component" value="Unassembled WGS sequence"/>
</dbReference>
<dbReference type="STRING" id="1802701.A3A33_01650"/>
<dbReference type="HAMAP" id="MF_00955">
    <property type="entry name" value="GDP_Man_dehydratase"/>
    <property type="match status" value="1"/>
</dbReference>
<dbReference type="Gene3D" id="3.40.50.720">
    <property type="entry name" value="NAD(P)-binding Rossmann-like Domain"/>
    <property type="match status" value="1"/>
</dbReference>
<evidence type="ECO:0000256" key="5">
    <source>
        <dbReference type="ARBA" id="ARBA00023239"/>
    </source>
</evidence>
<dbReference type="AlphaFoldDB" id="A0A1F8GZW8"/>
<evidence type="ECO:0000256" key="6">
    <source>
        <dbReference type="ARBA" id="ARBA00059383"/>
    </source>
</evidence>
<gene>
    <name evidence="7" type="primary">gmd</name>
    <name evidence="9" type="ORF">A3A33_01650</name>
</gene>
<organism evidence="9 10">
    <name type="scientific">Candidatus Yanofskybacteria bacterium RIFCSPLOWO2_01_FULL_49_25</name>
    <dbReference type="NCBI Taxonomy" id="1802701"/>
    <lineage>
        <taxon>Bacteria</taxon>
        <taxon>Candidatus Yanofskyibacteriota</taxon>
    </lineage>
</organism>
<evidence type="ECO:0000313" key="10">
    <source>
        <dbReference type="Proteomes" id="UP000179047"/>
    </source>
</evidence>
<dbReference type="PANTHER" id="PTHR43715:SF1">
    <property type="entry name" value="GDP-MANNOSE 4,6 DEHYDRATASE"/>
    <property type="match status" value="1"/>
</dbReference>
<name>A0A1F8GZW8_9BACT</name>
<dbReference type="EMBL" id="MGKP01000001">
    <property type="protein sequence ID" value="OGN30009.1"/>
    <property type="molecule type" value="Genomic_DNA"/>
</dbReference>
<dbReference type="GO" id="GO:0042351">
    <property type="term" value="P:'de novo' GDP-L-fucose biosynthetic process"/>
    <property type="evidence" value="ECO:0007669"/>
    <property type="project" value="TreeGrafter"/>
</dbReference>
<proteinExistence type="inferred from homology"/>
<protein>
    <recommendedName>
        <fullName evidence="4 7">GDP-mannose 4,6-dehydratase</fullName>
        <ecNumber evidence="4 7">4.2.1.47</ecNumber>
    </recommendedName>
    <alternativeName>
        <fullName evidence="7">GDP-D-mannose dehydratase</fullName>
    </alternativeName>
</protein>
<reference evidence="9 10" key="1">
    <citation type="journal article" date="2016" name="Nat. Commun.">
        <title>Thousands of microbial genomes shed light on interconnected biogeochemical processes in an aquifer system.</title>
        <authorList>
            <person name="Anantharaman K."/>
            <person name="Brown C.T."/>
            <person name="Hug L.A."/>
            <person name="Sharon I."/>
            <person name="Castelle C.J."/>
            <person name="Probst A.J."/>
            <person name="Thomas B.C."/>
            <person name="Singh A."/>
            <person name="Wilkins M.J."/>
            <person name="Karaoz U."/>
            <person name="Brodie E.L."/>
            <person name="Williams K.H."/>
            <person name="Hubbard S.S."/>
            <person name="Banfield J.F."/>
        </authorList>
    </citation>
    <scope>NUCLEOTIDE SEQUENCE [LARGE SCALE GENOMIC DNA]</scope>
</reference>
<evidence type="ECO:0000256" key="1">
    <source>
        <dbReference type="ARBA" id="ARBA00000188"/>
    </source>
</evidence>
<evidence type="ECO:0000256" key="2">
    <source>
        <dbReference type="ARBA" id="ARBA00001937"/>
    </source>
</evidence>
<evidence type="ECO:0000313" key="9">
    <source>
        <dbReference type="EMBL" id="OGN30009.1"/>
    </source>
</evidence>
<evidence type="ECO:0000256" key="3">
    <source>
        <dbReference type="ARBA" id="ARBA00009263"/>
    </source>
</evidence>
<dbReference type="GO" id="GO:0070401">
    <property type="term" value="F:NADP+ binding"/>
    <property type="evidence" value="ECO:0007669"/>
    <property type="project" value="UniProtKB-UniRule"/>
</dbReference>
<keyword evidence="7" id="KW-0521">NADP</keyword>
<dbReference type="InterPro" id="IPR036291">
    <property type="entry name" value="NAD(P)-bd_dom_sf"/>
</dbReference>
<dbReference type="Gene3D" id="3.90.25.10">
    <property type="entry name" value="UDP-galactose 4-epimerase, domain 1"/>
    <property type="match status" value="1"/>
</dbReference>
<dbReference type="PANTHER" id="PTHR43715">
    <property type="entry name" value="GDP-MANNOSE 4,6-DEHYDRATASE"/>
    <property type="match status" value="1"/>
</dbReference>
<keyword evidence="5 7" id="KW-0456">Lyase</keyword>
<dbReference type="EC" id="4.2.1.47" evidence="4 7"/>
<comment type="cofactor">
    <cofactor evidence="2 7">
        <name>NADP(+)</name>
        <dbReference type="ChEBI" id="CHEBI:58349"/>
    </cofactor>
</comment>
<sequence length="325" mass="36676">MAKKKRALITGITGQDGSYLAEFLLGKNYEVHGLVRRVAYENEISRYSRMPDLLKKVTIHFGDVTDYAGTCRLLNSVKPDEIYHLAAQSFVQLSFEDDFNTMHTNSDGTHFLLRAIVETGITSKFYFAGSSEMFGQALKIPQDEATPFNPVSPYAISKTTGYYLTKMYRMAYGMFACNGILFNHESPRRGIEFVTRKITHTAAMIKLGKAEKLELGNPDAKRDWGFAGDYVQAMWLMLQQPKSDDYVIATGKNYSIREFVDATFGYLGLDPKKYVTYNVKDNLRKAEVSTLLGDASKARTILGWKPKVSFSELVAMMVESDLKQI</sequence>
<evidence type="ECO:0000259" key="8">
    <source>
        <dbReference type="Pfam" id="PF16363"/>
    </source>
</evidence>
<dbReference type="SUPFAM" id="SSF51735">
    <property type="entry name" value="NAD(P)-binding Rossmann-fold domains"/>
    <property type="match status" value="1"/>
</dbReference>
<comment type="function">
    <text evidence="6 7">Catalyzes the conversion of GDP-D-mannose to GDP-4-dehydro-6-deoxy-D-mannose.</text>
</comment>
<dbReference type="CDD" id="cd05260">
    <property type="entry name" value="GDP_MD_SDR_e"/>
    <property type="match status" value="1"/>
</dbReference>
<comment type="caution">
    <text evidence="9">The sequence shown here is derived from an EMBL/GenBank/DDBJ whole genome shotgun (WGS) entry which is preliminary data.</text>
</comment>
<dbReference type="Pfam" id="PF16363">
    <property type="entry name" value="GDP_Man_Dehyd"/>
    <property type="match status" value="1"/>
</dbReference>
<accession>A0A1F8GZW8</accession>
<dbReference type="InterPro" id="IPR006368">
    <property type="entry name" value="GDP_Man_deHydtase"/>
</dbReference>
<dbReference type="FunFam" id="3.40.50.720:FF:000924">
    <property type="entry name" value="GDP-mannose 4,6 dehydratase"/>
    <property type="match status" value="1"/>
</dbReference>